<dbReference type="Proteomes" id="UP000753961">
    <property type="component" value="Unassembled WGS sequence"/>
</dbReference>
<comment type="caution">
    <text evidence="7">The sequence shown here is derived from an EMBL/GenBank/DDBJ whole genome shotgun (WGS) entry which is preliminary data.</text>
</comment>
<dbReference type="InterPro" id="IPR013324">
    <property type="entry name" value="RNA_pol_sigma_r3/r4-like"/>
</dbReference>
<dbReference type="PANTHER" id="PTHR43133">
    <property type="entry name" value="RNA POLYMERASE ECF-TYPE SIGMA FACTO"/>
    <property type="match status" value="1"/>
</dbReference>
<keyword evidence="2" id="KW-0805">Transcription regulation</keyword>
<evidence type="ECO:0000259" key="5">
    <source>
        <dbReference type="Pfam" id="PF04542"/>
    </source>
</evidence>
<dbReference type="InterPro" id="IPR036388">
    <property type="entry name" value="WH-like_DNA-bd_sf"/>
</dbReference>
<comment type="similarity">
    <text evidence="1">Belongs to the sigma-70 factor family. ECF subfamily.</text>
</comment>
<dbReference type="GO" id="GO:0016987">
    <property type="term" value="F:sigma factor activity"/>
    <property type="evidence" value="ECO:0007669"/>
    <property type="project" value="UniProtKB-KW"/>
</dbReference>
<evidence type="ECO:0000256" key="3">
    <source>
        <dbReference type="ARBA" id="ARBA00023082"/>
    </source>
</evidence>
<dbReference type="InterPro" id="IPR013325">
    <property type="entry name" value="RNA_pol_sigma_r2"/>
</dbReference>
<dbReference type="GO" id="GO:0006352">
    <property type="term" value="P:DNA-templated transcription initiation"/>
    <property type="evidence" value="ECO:0007669"/>
    <property type="project" value="InterPro"/>
</dbReference>
<dbReference type="SUPFAM" id="SSF88946">
    <property type="entry name" value="Sigma2 domain of RNA polymerase sigma factors"/>
    <property type="match status" value="1"/>
</dbReference>
<dbReference type="EMBL" id="JAHVHU010000001">
    <property type="protein sequence ID" value="MBY5956561.1"/>
    <property type="molecule type" value="Genomic_DNA"/>
</dbReference>
<reference evidence="7" key="1">
    <citation type="submission" date="2021-06" db="EMBL/GenBank/DDBJ databases">
        <title>44 bacteria genomes isolated from Dapeng, Shenzhen.</title>
        <authorList>
            <person name="Zheng W."/>
            <person name="Yu S."/>
            <person name="Huang Y."/>
        </authorList>
    </citation>
    <scope>NUCLEOTIDE SEQUENCE</scope>
    <source>
        <strain evidence="7">DP5N28-2</strain>
    </source>
</reference>
<feature type="domain" description="RNA polymerase sigma factor 70 region 4 type 2" evidence="6">
    <location>
        <begin position="120"/>
        <end position="172"/>
    </location>
</feature>
<keyword evidence="4" id="KW-0804">Transcription</keyword>
<keyword evidence="8" id="KW-1185">Reference proteome</keyword>
<feature type="domain" description="RNA polymerase sigma-70 region 2" evidence="5">
    <location>
        <begin position="27"/>
        <end position="93"/>
    </location>
</feature>
<dbReference type="SUPFAM" id="SSF88659">
    <property type="entry name" value="Sigma3 and sigma4 domains of RNA polymerase sigma factors"/>
    <property type="match status" value="1"/>
</dbReference>
<gene>
    <name evidence="7" type="ORF">KUV50_00335</name>
</gene>
<sequence>MEEINDQELLRLIRHPDSRDTGFKIIFDRYHRELYGYIRKIVITHENTDDVLQNTFMKVYKSISKFRGESSLRSWMYRIAHNESLQLIKKNKRQAAVRAEEIIPHTLFADPYFKGEKIHQLLLRAVASLPERQKQVFELKYFEEFKYGEIASMLQLTEGALKASYHHAVAKIKDFVKQNSISE</sequence>
<evidence type="ECO:0000259" key="6">
    <source>
        <dbReference type="Pfam" id="PF08281"/>
    </source>
</evidence>
<dbReference type="InterPro" id="IPR007627">
    <property type="entry name" value="RNA_pol_sigma70_r2"/>
</dbReference>
<dbReference type="Gene3D" id="1.10.1740.10">
    <property type="match status" value="1"/>
</dbReference>
<dbReference type="GO" id="GO:0003677">
    <property type="term" value="F:DNA binding"/>
    <property type="evidence" value="ECO:0007669"/>
    <property type="project" value="InterPro"/>
</dbReference>
<name>A0A953L9E2_9BACT</name>
<evidence type="ECO:0000313" key="7">
    <source>
        <dbReference type="EMBL" id="MBY5956561.1"/>
    </source>
</evidence>
<evidence type="ECO:0000256" key="1">
    <source>
        <dbReference type="ARBA" id="ARBA00010641"/>
    </source>
</evidence>
<dbReference type="RefSeq" id="WP_222578082.1">
    <property type="nucleotide sequence ID" value="NZ_JAHVHU010000001.1"/>
</dbReference>
<dbReference type="AlphaFoldDB" id="A0A953L9E2"/>
<dbReference type="InterPro" id="IPR039425">
    <property type="entry name" value="RNA_pol_sigma-70-like"/>
</dbReference>
<protein>
    <submittedName>
        <fullName evidence="7">RNA polymerase sigma factor</fullName>
    </submittedName>
</protein>
<dbReference type="CDD" id="cd06171">
    <property type="entry name" value="Sigma70_r4"/>
    <property type="match status" value="1"/>
</dbReference>
<evidence type="ECO:0000256" key="4">
    <source>
        <dbReference type="ARBA" id="ARBA00023163"/>
    </source>
</evidence>
<evidence type="ECO:0000313" key="8">
    <source>
        <dbReference type="Proteomes" id="UP000753961"/>
    </source>
</evidence>
<dbReference type="Pfam" id="PF04542">
    <property type="entry name" value="Sigma70_r2"/>
    <property type="match status" value="1"/>
</dbReference>
<dbReference type="Pfam" id="PF08281">
    <property type="entry name" value="Sigma70_r4_2"/>
    <property type="match status" value="1"/>
</dbReference>
<proteinExistence type="inferred from homology"/>
<dbReference type="PANTHER" id="PTHR43133:SF51">
    <property type="entry name" value="RNA POLYMERASE SIGMA FACTOR"/>
    <property type="match status" value="1"/>
</dbReference>
<evidence type="ECO:0000256" key="2">
    <source>
        <dbReference type="ARBA" id="ARBA00023015"/>
    </source>
</evidence>
<keyword evidence="3" id="KW-0731">Sigma factor</keyword>
<dbReference type="InterPro" id="IPR013249">
    <property type="entry name" value="RNA_pol_sigma70_r4_t2"/>
</dbReference>
<accession>A0A953L9E2</accession>
<organism evidence="7 8">
    <name type="scientific">Membranihabitans marinus</name>
    <dbReference type="NCBI Taxonomy" id="1227546"/>
    <lineage>
        <taxon>Bacteria</taxon>
        <taxon>Pseudomonadati</taxon>
        <taxon>Bacteroidota</taxon>
        <taxon>Saprospiria</taxon>
        <taxon>Saprospirales</taxon>
        <taxon>Saprospiraceae</taxon>
        <taxon>Membranihabitans</taxon>
    </lineage>
</organism>
<dbReference type="NCBIfam" id="TIGR02937">
    <property type="entry name" value="sigma70-ECF"/>
    <property type="match status" value="1"/>
</dbReference>
<dbReference type="Gene3D" id="1.10.10.10">
    <property type="entry name" value="Winged helix-like DNA-binding domain superfamily/Winged helix DNA-binding domain"/>
    <property type="match status" value="1"/>
</dbReference>
<dbReference type="InterPro" id="IPR014284">
    <property type="entry name" value="RNA_pol_sigma-70_dom"/>
</dbReference>